<evidence type="ECO:0000256" key="6">
    <source>
        <dbReference type="ARBA" id="ARBA00022989"/>
    </source>
</evidence>
<comment type="subcellular location">
    <subcellularLocation>
        <location evidence="1 9">Cell membrane</location>
        <topology evidence="1 9">Single-pass membrane protein</topology>
    </subcellularLocation>
</comment>
<dbReference type="Proteomes" id="UP000076796">
    <property type="component" value="Unassembled WGS sequence"/>
</dbReference>
<dbReference type="InterPro" id="IPR006312">
    <property type="entry name" value="TatA/E"/>
</dbReference>
<evidence type="ECO:0000256" key="4">
    <source>
        <dbReference type="ARBA" id="ARBA00022692"/>
    </source>
</evidence>
<accession>A0A163E4F7</accession>
<evidence type="ECO:0000256" key="5">
    <source>
        <dbReference type="ARBA" id="ARBA00022927"/>
    </source>
</evidence>
<dbReference type="KEGG" id="pglu:A3958_24960"/>
<organism evidence="10 11">
    <name type="scientific">Paenibacillus glucanolyticus</name>
    <dbReference type="NCBI Taxonomy" id="59843"/>
    <lineage>
        <taxon>Bacteria</taxon>
        <taxon>Bacillati</taxon>
        <taxon>Bacillota</taxon>
        <taxon>Bacilli</taxon>
        <taxon>Bacillales</taxon>
        <taxon>Paenibacillaceae</taxon>
        <taxon>Paenibacillus</taxon>
    </lineage>
</organism>
<evidence type="ECO:0000256" key="7">
    <source>
        <dbReference type="ARBA" id="ARBA00023010"/>
    </source>
</evidence>
<dbReference type="HAMAP" id="MF_00236">
    <property type="entry name" value="TatA_E"/>
    <property type="match status" value="1"/>
</dbReference>
<evidence type="ECO:0000256" key="1">
    <source>
        <dbReference type="ARBA" id="ARBA00004162"/>
    </source>
</evidence>
<dbReference type="EMBL" id="LWMH01000002">
    <property type="protein sequence ID" value="KZS43600.1"/>
    <property type="molecule type" value="Genomic_DNA"/>
</dbReference>
<name>A0A163E4F7_9BACL</name>
<evidence type="ECO:0000256" key="9">
    <source>
        <dbReference type="HAMAP-Rule" id="MF_00236"/>
    </source>
</evidence>
<dbReference type="GO" id="GO:0043953">
    <property type="term" value="P:protein transport by the Tat complex"/>
    <property type="evidence" value="ECO:0007669"/>
    <property type="project" value="UniProtKB-UniRule"/>
</dbReference>
<keyword evidence="3 9" id="KW-1003">Cell membrane</keyword>
<evidence type="ECO:0000256" key="2">
    <source>
        <dbReference type="ARBA" id="ARBA00022448"/>
    </source>
</evidence>
<evidence type="ECO:0000313" key="10">
    <source>
        <dbReference type="EMBL" id="KZS43600.1"/>
    </source>
</evidence>
<sequence length="52" mass="5529">MFNQIGVPGIILLLILGLVVFGAKNLPSMGRSLGSAVKEFKEGISSKEPKDQ</sequence>
<comment type="similarity">
    <text evidence="9">Belongs to the TatA/E family.</text>
</comment>
<protein>
    <recommendedName>
        <fullName evidence="9">Sec-independent protein translocase protein TatA</fullName>
    </recommendedName>
</protein>
<dbReference type="STRING" id="59843.A3958_24960"/>
<dbReference type="Gene3D" id="1.20.5.3310">
    <property type="match status" value="1"/>
</dbReference>
<dbReference type="InterPro" id="IPR003369">
    <property type="entry name" value="TatA/B/E"/>
</dbReference>
<comment type="subunit">
    <text evidence="9">Forms a complex with TatC.</text>
</comment>
<reference evidence="10" key="1">
    <citation type="journal article" date="2016" name="Genome Announc.">
        <title>Draft genomes of two strains of Paenibacillus glucanolyticus with capability to degrade lignocellulose.</title>
        <authorList>
            <person name="Mathews S.L."/>
            <person name="Pawlak J."/>
            <person name="Grunden A.M."/>
        </authorList>
    </citation>
    <scope>NUCLEOTIDE SEQUENCE [LARGE SCALE GENOMIC DNA]</scope>
    <source>
        <strain evidence="10">SLM1</strain>
    </source>
</reference>
<comment type="caution">
    <text evidence="10">The sequence shown here is derived from an EMBL/GenBank/DDBJ whole genome shotgun (WGS) entry which is preliminary data.</text>
</comment>
<proteinExistence type="inferred from homology"/>
<keyword evidence="11" id="KW-1185">Reference proteome</keyword>
<evidence type="ECO:0000256" key="8">
    <source>
        <dbReference type="ARBA" id="ARBA00023136"/>
    </source>
</evidence>
<dbReference type="PANTHER" id="PTHR42982">
    <property type="entry name" value="SEC-INDEPENDENT PROTEIN TRANSLOCASE PROTEIN TATA"/>
    <property type="match status" value="1"/>
</dbReference>
<dbReference type="PANTHER" id="PTHR42982:SF1">
    <property type="entry name" value="SEC-INDEPENDENT PROTEIN TRANSLOCASE PROTEIN TATA"/>
    <property type="match status" value="1"/>
</dbReference>
<gene>
    <name evidence="9" type="primary">tatA</name>
    <name evidence="10" type="ORF">AWU65_26230</name>
</gene>
<dbReference type="AlphaFoldDB" id="A0A163E4F7"/>
<dbReference type="GeneID" id="97554903"/>
<keyword evidence="2 9" id="KW-0813">Transport</keyword>
<dbReference type="Pfam" id="PF02416">
    <property type="entry name" value="TatA_B_E"/>
    <property type="match status" value="1"/>
</dbReference>
<evidence type="ECO:0000313" key="11">
    <source>
        <dbReference type="Proteomes" id="UP000076796"/>
    </source>
</evidence>
<keyword evidence="6 9" id="KW-1133">Transmembrane helix</keyword>
<dbReference type="GO" id="GO:0033281">
    <property type="term" value="C:TAT protein transport complex"/>
    <property type="evidence" value="ECO:0007669"/>
    <property type="project" value="UniProtKB-UniRule"/>
</dbReference>
<dbReference type="GO" id="GO:0008320">
    <property type="term" value="F:protein transmembrane transporter activity"/>
    <property type="evidence" value="ECO:0007669"/>
    <property type="project" value="UniProtKB-UniRule"/>
</dbReference>
<keyword evidence="5 9" id="KW-0653">Protein transport</keyword>
<keyword evidence="8 9" id="KW-0472">Membrane</keyword>
<dbReference type="RefSeq" id="WP_006211164.1">
    <property type="nucleotide sequence ID" value="NZ_CBCSBX010000001.1"/>
</dbReference>
<feature type="transmembrane region" description="Helical" evidence="9">
    <location>
        <begin position="6"/>
        <end position="23"/>
    </location>
</feature>
<comment type="function">
    <text evidence="9">Part of the twin-arginine translocation (Tat) system that transports large folded proteins containing a characteristic twin-arginine motif in their signal peptide across membranes. TatA could form the protein-conducting channel of the Tat system.</text>
</comment>
<evidence type="ECO:0000256" key="3">
    <source>
        <dbReference type="ARBA" id="ARBA00022475"/>
    </source>
</evidence>
<keyword evidence="4 9" id="KW-0812">Transmembrane</keyword>
<keyword evidence="7 9" id="KW-0811">Translocation</keyword>
<dbReference type="OrthoDB" id="9800908at2"/>